<reference evidence="5" key="1">
    <citation type="submission" date="2023-06" db="EMBL/GenBank/DDBJ databases">
        <title>Genome-scale phylogeny and comparative genomics of the fungal order Sordariales.</title>
        <authorList>
            <consortium name="Lawrence Berkeley National Laboratory"/>
            <person name="Hensen N."/>
            <person name="Bonometti L."/>
            <person name="Westerberg I."/>
            <person name="Brannstrom I.O."/>
            <person name="Guillou S."/>
            <person name="Cros-Aarteil S."/>
            <person name="Calhoun S."/>
            <person name="Haridas S."/>
            <person name="Kuo A."/>
            <person name="Mondo S."/>
            <person name="Pangilinan J."/>
            <person name="Riley R."/>
            <person name="Labutti K."/>
            <person name="Andreopoulos B."/>
            <person name="Lipzen A."/>
            <person name="Chen C."/>
            <person name="Yanf M."/>
            <person name="Daum C."/>
            <person name="Ng V."/>
            <person name="Clum A."/>
            <person name="Steindorff A."/>
            <person name="Ohm R."/>
            <person name="Martin F."/>
            <person name="Silar P."/>
            <person name="Natvig D."/>
            <person name="Lalanne C."/>
            <person name="Gautier V."/>
            <person name="Ament-Velasquez S.L."/>
            <person name="Kruys A."/>
            <person name="Hutchinson M.I."/>
            <person name="Powell A.J."/>
            <person name="Barry K."/>
            <person name="Miller A.N."/>
            <person name="Grigoriev I.V."/>
            <person name="Debuchy R."/>
            <person name="Gladieux P."/>
            <person name="Thoren M.H."/>
            <person name="Johannesson H."/>
        </authorList>
    </citation>
    <scope>NUCLEOTIDE SEQUENCE</scope>
    <source>
        <strain evidence="5">PSN4</strain>
    </source>
</reference>
<evidence type="ECO:0000259" key="4">
    <source>
        <dbReference type="Pfam" id="PF08240"/>
    </source>
</evidence>
<dbReference type="PANTHER" id="PTHR43482:SF2">
    <property type="entry name" value="ZINC-BINDING DEHYDROGENASE FAMILY, PUTATIVE (AFU_ORTHOLOGUE AFUA_3G15030)-RELATED"/>
    <property type="match status" value="1"/>
</dbReference>
<dbReference type="SUPFAM" id="SSF50129">
    <property type="entry name" value="GroES-like"/>
    <property type="match status" value="1"/>
</dbReference>
<dbReference type="InterPro" id="IPR052585">
    <property type="entry name" value="Lipid_raft_assoc_Zn_ADH"/>
</dbReference>
<gene>
    <name evidence="5" type="ORF">QBC47DRAFT_408386</name>
</gene>
<name>A0AAJ0FEE9_9PEZI</name>
<keyword evidence="2" id="KW-0560">Oxidoreductase</keyword>
<dbReference type="CDD" id="cd08249">
    <property type="entry name" value="enoyl_reductase_like"/>
    <property type="match status" value="1"/>
</dbReference>
<proteinExistence type="inferred from homology"/>
<dbReference type="InterPro" id="IPR047122">
    <property type="entry name" value="Trans-enoyl_RdTase-like"/>
</dbReference>
<dbReference type="Gene3D" id="3.90.180.10">
    <property type="entry name" value="Medium-chain alcohol dehydrogenases, catalytic domain"/>
    <property type="match status" value="1"/>
</dbReference>
<dbReference type="Gene3D" id="3.40.50.720">
    <property type="entry name" value="NAD(P)-binding Rossmann-like Domain"/>
    <property type="match status" value="1"/>
</dbReference>
<comment type="similarity">
    <text evidence="1">Belongs to the zinc-containing alcohol dehydrogenase family.</text>
</comment>
<keyword evidence="6" id="KW-1185">Reference proteome</keyword>
<dbReference type="Pfam" id="PF08240">
    <property type="entry name" value="ADH_N"/>
    <property type="match status" value="1"/>
</dbReference>
<sequence>MSLSFLRRMSLPSRTSKQRQAQQEEIVVPDTQKVLLLRGVRQPYELTQDYPVPQIIGDREEVLVRTSAIGLNPIDWKSPDFGFAIPELPYISGRECAGEIVQTGTKSRLRRGERVLVISTDYRDLRKATYQEYVVASSFNVVRLPQTLTFESGSTLGVAFVAAALALGVCMGVDFSGVLNGPDLLGLVRQSSSQQQIADDIRDECLNGIGKDERAVRGDWIVVWGGSSTSANLTVQLARLVGLKTAVVVDSAKHGVRIAGRADLVVDSHDPARAVDIIRANLGEKVRFGIDTRGRESAASLLLALGPAKRNPRQVTIQGEGSPPPSPPATPLDSDTDTETETRRSAHLVGLAGLPKQAPKGTMLHAVPFKLFHEVPAVGAALSEWLERLLEKGMVVSPEIIDVEEGLGSVNQGLDRMRRGEISGGKLVVRV</sequence>
<dbReference type="PANTHER" id="PTHR43482">
    <property type="entry name" value="PROTEIN AST1-RELATED"/>
    <property type="match status" value="1"/>
</dbReference>
<dbReference type="InterPro" id="IPR011032">
    <property type="entry name" value="GroES-like_sf"/>
</dbReference>
<evidence type="ECO:0000256" key="1">
    <source>
        <dbReference type="ARBA" id="ARBA00008072"/>
    </source>
</evidence>
<protein>
    <submittedName>
        <fullName evidence="5">Chaperonin 10-like protein</fullName>
    </submittedName>
</protein>
<feature type="compositionally biased region" description="Polar residues" evidence="3">
    <location>
        <begin position="12"/>
        <end position="23"/>
    </location>
</feature>
<evidence type="ECO:0000256" key="3">
    <source>
        <dbReference type="SAM" id="MobiDB-lite"/>
    </source>
</evidence>
<feature type="region of interest" description="Disordered" evidence="3">
    <location>
        <begin position="1"/>
        <end position="24"/>
    </location>
</feature>
<dbReference type="EMBL" id="MU839827">
    <property type="protein sequence ID" value="KAK1760303.1"/>
    <property type="molecule type" value="Genomic_DNA"/>
</dbReference>
<dbReference type="SUPFAM" id="SSF51735">
    <property type="entry name" value="NAD(P)-binding Rossmann-fold domains"/>
    <property type="match status" value="1"/>
</dbReference>
<dbReference type="GO" id="GO:0016651">
    <property type="term" value="F:oxidoreductase activity, acting on NAD(P)H"/>
    <property type="evidence" value="ECO:0007669"/>
    <property type="project" value="InterPro"/>
</dbReference>
<feature type="domain" description="Alcohol dehydrogenase-like N-terminal" evidence="4">
    <location>
        <begin position="59"/>
        <end position="145"/>
    </location>
</feature>
<dbReference type="Proteomes" id="UP001239445">
    <property type="component" value="Unassembled WGS sequence"/>
</dbReference>
<accession>A0AAJ0FEE9</accession>
<evidence type="ECO:0000313" key="6">
    <source>
        <dbReference type="Proteomes" id="UP001239445"/>
    </source>
</evidence>
<organism evidence="5 6">
    <name type="scientific">Echria macrotheca</name>
    <dbReference type="NCBI Taxonomy" id="438768"/>
    <lineage>
        <taxon>Eukaryota</taxon>
        <taxon>Fungi</taxon>
        <taxon>Dikarya</taxon>
        <taxon>Ascomycota</taxon>
        <taxon>Pezizomycotina</taxon>
        <taxon>Sordariomycetes</taxon>
        <taxon>Sordariomycetidae</taxon>
        <taxon>Sordariales</taxon>
        <taxon>Schizotheciaceae</taxon>
        <taxon>Echria</taxon>
    </lineage>
</organism>
<dbReference type="InterPro" id="IPR013154">
    <property type="entry name" value="ADH-like_N"/>
</dbReference>
<comment type="caution">
    <text evidence="5">The sequence shown here is derived from an EMBL/GenBank/DDBJ whole genome shotgun (WGS) entry which is preliminary data.</text>
</comment>
<evidence type="ECO:0000313" key="5">
    <source>
        <dbReference type="EMBL" id="KAK1760303.1"/>
    </source>
</evidence>
<dbReference type="AlphaFoldDB" id="A0AAJ0FEE9"/>
<evidence type="ECO:0000256" key="2">
    <source>
        <dbReference type="ARBA" id="ARBA00023002"/>
    </source>
</evidence>
<dbReference type="InterPro" id="IPR036291">
    <property type="entry name" value="NAD(P)-bd_dom_sf"/>
</dbReference>
<feature type="region of interest" description="Disordered" evidence="3">
    <location>
        <begin position="312"/>
        <end position="343"/>
    </location>
</feature>